<dbReference type="AlphaFoldDB" id="A0A1X7J885"/>
<keyword evidence="1" id="KW-1133">Transmembrane helix</keyword>
<dbReference type="Proteomes" id="UP000193244">
    <property type="component" value="Unassembled WGS sequence"/>
</dbReference>
<keyword evidence="3" id="KW-1185">Reference proteome</keyword>
<keyword evidence="1" id="KW-0472">Membrane</keyword>
<feature type="transmembrane region" description="Helical" evidence="1">
    <location>
        <begin position="111"/>
        <end position="133"/>
    </location>
</feature>
<evidence type="ECO:0000313" key="2">
    <source>
        <dbReference type="EMBL" id="SMG23609.1"/>
    </source>
</evidence>
<dbReference type="EMBL" id="FXAY01000002">
    <property type="protein sequence ID" value="SMG23609.1"/>
    <property type="molecule type" value="Genomic_DNA"/>
</dbReference>
<dbReference type="STRING" id="150121.SAMN06296010_1113"/>
<evidence type="ECO:0000313" key="3">
    <source>
        <dbReference type="Proteomes" id="UP000193244"/>
    </source>
</evidence>
<organism evidence="2 3">
    <name type="scientific">Agreia pratensis</name>
    <dbReference type="NCBI Taxonomy" id="150121"/>
    <lineage>
        <taxon>Bacteria</taxon>
        <taxon>Bacillati</taxon>
        <taxon>Actinomycetota</taxon>
        <taxon>Actinomycetes</taxon>
        <taxon>Micrococcales</taxon>
        <taxon>Microbacteriaceae</taxon>
        <taxon>Agreia</taxon>
    </lineage>
</organism>
<accession>A0A1X7J885</accession>
<sequence>MTEDASPEQIPTRRLNLITRKQPTIATSWVAPVVLLDGHRFSLVWGPNELTIPADRPVHVQCEMPFVRSYGSASTVLQPNQLPELEYSPPSSQWFAGEIGAPGTTKTNGTWFIWAIVGVLVIVIGTVILRVFAG</sequence>
<reference evidence="3" key="1">
    <citation type="submission" date="2017-04" db="EMBL/GenBank/DDBJ databases">
        <authorList>
            <person name="Varghese N."/>
            <person name="Submissions S."/>
        </authorList>
    </citation>
    <scope>NUCLEOTIDE SEQUENCE [LARGE SCALE GENOMIC DNA]</scope>
    <source>
        <strain evidence="3">VKM Ac-2510</strain>
    </source>
</reference>
<name>A0A1X7J885_9MICO</name>
<protein>
    <submittedName>
        <fullName evidence="2">Uncharacterized protein</fullName>
    </submittedName>
</protein>
<proteinExistence type="predicted"/>
<gene>
    <name evidence="2" type="ORF">SAMN06296010_1113</name>
</gene>
<keyword evidence="1" id="KW-0812">Transmembrane</keyword>
<evidence type="ECO:0000256" key="1">
    <source>
        <dbReference type="SAM" id="Phobius"/>
    </source>
</evidence>